<gene>
    <name evidence="2" type="ORF">LOD99_3894</name>
</gene>
<proteinExistence type="predicted"/>
<accession>A0AAV7JVT0</accession>
<dbReference type="Proteomes" id="UP001165289">
    <property type="component" value="Unassembled WGS sequence"/>
</dbReference>
<organism evidence="2 3">
    <name type="scientific">Oopsacas minuta</name>
    <dbReference type="NCBI Taxonomy" id="111878"/>
    <lineage>
        <taxon>Eukaryota</taxon>
        <taxon>Metazoa</taxon>
        <taxon>Porifera</taxon>
        <taxon>Hexactinellida</taxon>
        <taxon>Hexasterophora</taxon>
        <taxon>Lyssacinosida</taxon>
        <taxon>Leucopsacidae</taxon>
        <taxon>Oopsacas</taxon>
    </lineage>
</organism>
<feature type="compositionally biased region" description="Acidic residues" evidence="1">
    <location>
        <begin position="90"/>
        <end position="100"/>
    </location>
</feature>
<name>A0AAV7JVT0_9METZ</name>
<keyword evidence="3" id="KW-1185">Reference proteome</keyword>
<sequence>MLLSSEALNILHDKDQLEQALVTRQVSEYGHIMHTPPPPSPMSLSTLSLQEPTDVIDIAAIATLTDTALPHPCSPHVINTYPSFTRSQELEDTPPDDTETEQTHPLSHIGPLRPQSPPRIAEPCPAPRRLFGLQLSSL</sequence>
<protein>
    <submittedName>
        <fullName evidence="2">Uncharacterized protein</fullName>
    </submittedName>
</protein>
<evidence type="ECO:0000313" key="2">
    <source>
        <dbReference type="EMBL" id="KAI6653058.1"/>
    </source>
</evidence>
<feature type="region of interest" description="Disordered" evidence="1">
    <location>
        <begin position="79"/>
        <end position="127"/>
    </location>
</feature>
<evidence type="ECO:0000313" key="3">
    <source>
        <dbReference type="Proteomes" id="UP001165289"/>
    </source>
</evidence>
<dbReference type="EMBL" id="JAKMXF010000295">
    <property type="protein sequence ID" value="KAI6653058.1"/>
    <property type="molecule type" value="Genomic_DNA"/>
</dbReference>
<comment type="caution">
    <text evidence="2">The sequence shown here is derived from an EMBL/GenBank/DDBJ whole genome shotgun (WGS) entry which is preliminary data.</text>
</comment>
<reference evidence="2 3" key="1">
    <citation type="journal article" date="2023" name="BMC Biol.">
        <title>The compact genome of the sponge Oopsacas minuta (Hexactinellida) is lacking key metazoan core genes.</title>
        <authorList>
            <person name="Santini S."/>
            <person name="Schenkelaars Q."/>
            <person name="Jourda C."/>
            <person name="Duchesne M."/>
            <person name="Belahbib H."/>
            <person name="Rocher C."/>
            <person name="Selva M."/>
            <person name="Riesgo A."/>
            <person name="Vervoort M."/>
            <person name="Leys S.P."/>
            <person name="Kodjabachian L."/>
            <person name="Le Bivic A."/>
            <person name="Borchiellini C."/>
            <person name="Claverie J.M."/>
            <person name="Renard E."/>
        </authorList>
    </citation>
    <scope>NUCLEOTIDE SEQUENCE [LARGE SCALE GENOMIC DNA]</scope>
    <source>
        <strain evidence="2">SPO-2</strain>
    </source>
</reference>
<evidence type="ECO:0000256" key="1">
    <source>
        <dbReference type="SAM" id="MobiDB-lite"/>
    </source>
</evidence>
<dbReference type="AlphaFoldDB" id="A0AAV7JVT0"/>